<sequence length="74" mass="8739">MWSPLVFFAFIVAAFFAVSVQSQQNFQQLQYQLNRAFYIDPRYFGTQNLQFQQGPNLDVSGLERFERQLLAGRR</sequence>
<dbReference type="WBParaSite" id="PS1159_v2.g23824.t1">
    <property type="protein sequence ID" value="PS1159_v2.g23824.t1"/>
    <property type="gene ID" value="PS1159_v2.g23824"/>
</dbReference>
<proteinExistence type="predicted"/>
<evidence type="ECO:0000313" key="1">
    <source>
        <dbReference type="Proteomes" id="UP000887580"/>
    </source>
</evidence>
<reference evidence="2" key="1">
    <citation type="submission" date="2022-11" db="UniProtKB">
        <authorList>
            <consortium name="WormBaseParasite"/>
        </authorList>
    </citation>
    <scope>IDENTIFICATION</scope>
</reference>
<organism evidence="1 2">
    <name type="scientific">Panagrolaimus sp. PS1159</name>
    <dbReference type="NCBI Taxonomy" id="55785"/>
    <lineage>
        <taxon>Eukaryota</taxon>
        <taxon>Metazoa</taxon>
        <taxon>Ecdysozoa</taxon>
        <taxon>Nematoda</taxon>
        <taxon>Chromadorea</taxon>
        <taxon>Rhabditida</taxon>
        <taxon>Tylenchina</taxon>
        <taxon>Panagrolaimomorpha</taxon>
        <taxon>Panagrolaimoidea</taxon>
        <taxon>Panagrolaimidae</taxon>
        <taxon>Panagrolaimus</taxon>
    </lineage>
</organism>
<name>A0AC35G408_9BILA</name>
<evidence type="ECO:0000313" key="2">
    <source>
        <dbReference type="WBParaSite" id="PS1159_v2.g23824.t1"/>
    </source>
</evidence>
<accession>A0AC35G408</accession>
<dbReference type="Proteomes" id="UP000887580">
    <property type="component" value="Unplaced"/>
</dbReference>
<protein>
    <submittedName>
        <fullName evidence="2">Uncharacterized protein</fullName>
    </submittedName>
</protein>